<reference evidence="4 5" key="1">
    <citation type="journal article" date="2020" name="Microorganisms">
        <title>Description of Three Novel Members in the Family Geobacteraceae, Oryzomonas japonicum gen. nov., sp. nov., Oryzomonas sagensis sp. nov., and Oryzomonas ruber sp. nov.</title>
        <authorList>
            <person name="Xu Z."/>
            <person name="Masuda Y."/>
            <person name="Hayakawa C."/>
            <person name="Ushijima N."/>
            <person name="Kawano K."/>
            <person name="Shiratori Y."/>
            <person name="Senoo K."/>
            <person name="Itoh H."/>
        </authorList>
    </citation>
    <scope>NUCLEOTIDE SEQUENCE [LARGE SCALE GENOMIC DNA]</scope>
    <source>
        <strain evidence="4 5">Red100</strain>
    </source>
</reference>
<dbReference type="EMBL" id="VZRA01000001">
    <property type="protein sequence ID" value="KAB0672318.1"/>
    <property type="molecule type" value="Genomic_DNA"/>
</dbReference>
<evidence type="ECO:0000313" key="5">
    <source>
        <dbReference type="Proteomes" id="UP000798046"/>
    </source>
</evidence>
<comment type="caution">
    <text evidence="4">The sequence shown here is derived from an EMBL/GenBank/DDBJ whole genome shotgun (WGS) entry which is preliminary data.</text>
</comment>
<dbReference type="SMART" id="SM00909">
    <property type="entry name" value="Germane"/>
    <property type="match status" value="1"/>
</dbReference>
<feature type="region of interest" description="Disordered" evidence="1">
    <location>
        <begin position="182"/>
        <end position="202"/>
    </location>
</feature>
<feature type="compositionally biased region" description="Low complexity" evidence="1">
    <location>
        <begin position="185"/>
        <end position="196"/>
    </location>
</feature>
<dbReference type="Pfam" id="PF10646">
    <property type="entry name" value="Germane"/>
    <property type="match status" value="1"/>
</dbReference>
<keyword evidence="5" id="KW-1185">Reference proteome</keyword>
<evidence type="ECO:0000256" key="2">
    <source>
        <dbReference type="SAM" id="Phobius"/>
    </source>
</evidence>
<keyword evidence="2" id="KW-0472">Membrane</keyword>
<evidence type="ECO:0000313" key="4">
    <source>
        <dbReference type="EMBL" id="KAB0672318.1"/>
    </source>
</evidence>
<evidence type="ECO:0000259" key="3">
    <source>
        <dbReference type="SMART" id="SM00909"/>
    </source>
</evidence>
<accession>A0ABQ6TTD9</accession>
<dbReference type="Proteomes" id="UP000798046">
    <property type="component" value="Unassembled WGS sequence"/>
</dbReference>
<gene>
    <name evidence="4" type="ORF">F6V30_07080</name>
</gene>
<feature type="transmembrane region" description="Helical" evidence="2">
    <location>
        <begin position="12"/>
        <end position="29"/>
    </location>
</feature>
<keyword evidence="2" id="KW-0812">Transmembrane</keyword>
<organism evidence="4 5">
    <name type="scientific">Oryzomonas sagensis</name>
    <dbReference type="NCBI Taxonomy" id="2603857"/>
    <lineage>
        <taxon>Bacteria</taxon>
        <taxon>Pseudomonadati</taxon>
        <taxon>Thermodesulfobacteriota</taxon>
        <taxon>Desulfuromonadia</taxon>
        <taxon>Geobacterales</taxon>
        <taxon>Geobacteraceae</taxon>
        <taxon>Oryzomonas</taxon>
    </lineage>
</organism>
<keyword evidence="2" id="KW-1133">Transmembrane helix</keyword>
<dbReference type="InterPro" id="IPR019606">
    <property type="entry name" value="GerMN"/>
</dbReference>
<dbReference type="RefSeq" id="WP_151156184.1">
    <property type="nucleotide sequence ID" value="NZ_VZRA01000001.1"/>
</dbReference>
<protein>
    <submittedName>
        <fullName evidence="4">GerMN domain-containing protein</fullName>
    </submittedName>
</protein>
<name>A0ABQ6TTD9_9BACT</name>
<evidence type="ECO:0000256" key="1">
    <source>
        <dbReference type="SAM" id="MobiDB-lite"/>
    </source>
</evidence>
<sequence>MPSVRRKRVNIGLVLPFLVIALAFGGMLWRKYQTSYKIPTAPQTRQQSGTRTVVLFFVADGTRLVREARELESCNDTGACIKSTLAALLSGPLGDYDEALPENTGLNSVRIEGGTAVVDLSREFAADLPSGSSAEMLAVYSIVDTVCANYPQISRVKLTVEGNGSTVLNHLDLSAPLAPDYSLEQASGQAPAAAPSTPKKGK</sequence>
<proteinExistence type="predicted"/>
<feature type="domain" description="GerMN" evidence="3">
    <location>
        <begin position="81"/>
        <end position="169"/>
    </location>
</feature>